<accession>A0A930YPQ2</accession>
<proteinExistence type="inferred from homology"/>
<dbReference type="Proteomes" id="UP000660668">
    <property type="component" value="Unassembled WGS sequence"/>
</dbReference>
<evidence type="ECO:0000259" key="3">
    <source>
        <dbReference type="Pfam" id="PF00535"/>
    </source>
</evidence>
<dbReference type="Pfam" id="PF00535">
    <property type="entry name" value="Glycos_transf_2"/>
    <property type="match status" value="1"/>
</dbReference>
<dbReference type="RefSeq" id="WP_194696074.1">
    <property type="nucleotide sequence ID" value="NZ_JADKPO010000010.1"/>
</dbReference>
<reference evidence="4" key="1">
    <citation type="submission" date="2020-11" db="EMBL/GenBank/DDBJ databases">
        <title>Nocardioides cynanchi sp. nov., isolated from soil of rhizosphere of Cynanchum wilfordii.</title>
        <authorList>
            <person name="Lee J.-S."/>
            <person name="Suh M.K."/>
            <person name="Kim J.-S."/>
        </authorList>
    </citation>
    <scope>NUCLEOTIDE SEQUENCE</scope>
    <source>
        <strain evidence="4">KCTC 19276</strain>
    </source>
</reference>
<dbReference type="CDD" id="cd04179">
    <property type="entry name" value="DPM_DPG-synthase_like"/>
    <property type="match status" value="1"/>
</dbReference>
<name>A0A930YPQ2_9ACTN</name>
<feature type="region of interest" description="Disordered" evidence="2">
    <location>
        <begin position="240"/>
        <end position="263"/>
    </location>
</feature>
<keyword evidence="5" id="KW-1185">Reference proteome</keyword>
<dbReference type="Gene3D" id="3.90.550.10">
    <property type="entry name" value="Spore Coat Polysaccharide Biosynthesis Protein SpsA, Chain A"/>
    <property type="match status" value="1"/>
</dbReference>
<dbReference type="SUPFAM" id="SSF53448">
    <property type="entry name" value="Nucleotide-diphospho-sugar transferases"/>
    <property type="match status" value="1"/>
</dbReference>
<protein>
    <submittedName>
        <fullName evidence="4">Glycosyltransferase family 2 protein</fullName>
    </submittedName>
</protein>
<gene>
    <name evidence="4" type="ORF">ISU10_09120</name>
</gene>
<dbReference type="InterPro" id="IPR029044">
    <property type="entry name" value="Nucleotide-diphossugar_trans"/>
</dbReference>
<evidence type="ECO:0000313" key="5">
    <source>
        <dbReference type="Proteomes" id="UP000660668"/>
    </source>
</evidence>
<evidence type="ECO:0000313" key="4">
    <source>
        <dbReference type="EMBL" id="MBF4767925.1"/>
    </source>
</evidence>
<dbReference type="PANTHER" id="PTHR48090:SF7">
    <property type="entry name" value="RFBJ PROTEIN"/>
    <property type="match status" value="1"/>
</dbReference>
<feature type="domain" description="Glycosyltransferase 2-like" evidence="3">
    <location>
        <begin position="6"/>
        <end position="131"/>
    </location>
</feature>
<evidence type="ECO:0000256" key="1">
    <source>
        <dbReference type="ARBA" id="ARBA00006739"/>
    </source>
</evidence>
<dbReference type="EMBL" id="JADKPO010000010">
    <property type="protein sequence ID" value="MBF4767925.1"/>
    <property type="molecule type" value="Genomic_DNA"/>
</dbReference>
<dbReference type="InterPro" id="IPR050256">
    <property type="entry name" value="Glycosyltransferase_2"/>
</dbReference>
<evidence type="ECO:0000256" key="2">
    <source>
        <dbReference type="SAM" id="MobiDB-lite"/>
    </source>
</evidence>
<comment type="caution">
    <text evidence="4">The sequence shown here is derived from an EMBL/GenBank/DDBJ whole genome shotgun (WGS) entry which is preliminary data.</text>
</comment>
<comment type="similarity">
    <text evidence="1">Belongs to the glycosyltransferase 2 family.</text>
</comment>
<organism evidence="4 5">
    <name type="scientific">Nocardioides agariphilus</name>
    <dbReference type="NCBI Taxonomy" id="433664"/>
    <lineage>
        <taxon>Bacteria</taxon>
        <taxon>Bacillati</taxon>
        <taxon>Actinomycetota</taxon>
        <taxon>Actinomycetes</taxon>
        <taxon>Propionibacteriales</taxon>
        <taxon>Nocardioidaceae</taxon>
        <taxon>Nocardioides</taxon>
    </lineage>
</organism>
<dbReference type="PANTHER" id="PTHR48090">
    <property type="entry name" value="UNDECAPRENYL-PHOSPHATE 4-DEOXY-4-FORMAMIDO-L-ARABINOSE TRANSFERASE-RELATED"/>
    <property type="match status" value="1"/>
</dbReference>
<sequence length="263" mass="28188">MVEVVVVMPAYNEGAGIAEFLEEVCAAFADVDYEILVQDDGSTDDTAARVVELSRSGLPIRLLESARNRGHGPSTLAVLREGVATGARQVVAVDSDGQFLGVDLARLARVGAEHDYDVVEGVRSGRKEPVYRAIVSAGTRLLVWARCRRLPRDANTPLRVYRAATLSWLLGQVPESSPTPNLHICAVTRSSGLRYAEVPVEWLVRRGGHTGSSGFGARLLPSGRFVVFVARALRQWARTATSASRANPPDEAAADAVGVSRTG</sequence>
<dbReference type="InterPro" id="IPR001173">
    <property type="entry name" value="Glyco_trans_2-like"/>
</dbReference>
<dbReference type="AlphaFoldDB" id="A0A930YPQ2"/>